<evidence type="ECO:0000313" key="3">
    <source>
        <dbReference type="Proteomes" id="UP001558713"/>
    </source>
</evidence>
<evidence type="ECO:0000256" key="1">
    <source>
        <dbReference type="SAM" id="MobiDB-lite"/>
    </source>
</evidence>
<reference evidence="2 3" key="1">
    <citation type="submission" date="2024-04" db="EMBL/GenBank/DDBJ databases">
        <title>Genome assembly C_amara_ONT_v2.</title>
        <authorList>
            <person name="Yant L."/>
            <person name="Moore C."/>
            <person name="Slenker M."/>
        </authorList>
    </citation>
    <scope>NUCLEOTIDE SEQUENCE [LARGE SCALE GENOMIC DNA]</scope>
    <source>
        <tissue evidence="2">Leaf</tissue>
    </source>
</reference>
<organism evidence="2 3">
    <name type="scientific">Cardamine amara subsp. amara</name>
    <dbReference type="NCBI Taxonomy" id="228776"/>
    <lineage>
        <taxon>Eukaryota</taxon>
        <taxon>Viridiplantae</taxon>
        <taxon>Streptophyta</taxon>
        <taxon>Embryophyta</taxon>
        <taxon>Tracheophyta</taxon>
        <taxon>Spermatophyta</taxon>
        <taxon>Magnoliopsida</taxon>
        <taxon>eudicotyledons</taxon>
        <taxon>Gunneridae</taxon>
        <taxon>Pentapetalae</taxon>
        <taxon>rosids</taxon>
        <taxon>malvids</taxon>
        <taxon>Brassicales</taxon>
        <taxon>Brassicaceae</taxon>
        <taxon>Cardamineae</taxon>
        <taxon>Cardamine</taxon>
    </lineage>
</organism>
<name>A0ABD1BT58_CARAN</name>
<dbReference type="EMBL" id="JBANAX010000155">
    <property type="protein sequence ID" value="KAL1220386.1"/>
    <property type="molecule type" value="Genomic_DNA"/>
</dbReference>
<sequence>MEGLISVGRTSSPEASSAQSPISKTLHVSWANVVQKKKCLTKYDLKVLVKDGLGLVMAPDEVFDNPAPLWEDFLIGNFLDTAPHISKVHAITTRKLPGN</sequence>
<accession>A0ABD1BT58</accession>
<feature type="region of interest" description="Disordered" evidence="1">
    <location>
        <begin position="1"/>
        <end position="22"/>
    </location>
</feature>
<gene>
    <name evidence="2" type="ORF">V5N11_006010</name>
</gene>
<dbReference type="AlphaFoldDB" id="A0ABD1BT58"/>
<dbReference type="Proteomes" id="UP001558713">
    <property type="component" value="Unassembled WGS sequence"/>
</dbReference>
<comment type="caution">
    <text evidence="2">The sequence shown here is derived from an EMBL/GenBank/DDBJ whole genome shotgun (WGS) entry which is preliminary data.</text>
</comment>
<evidence type="ECO:0000313" key="2">
    <source>
        <dbReference type="EMBL" id="KAL1220386.1"/>
    </source>
</evidence>
<keyword evidence="3" id="KW-1185">Reference proteome</keyword>
<protein>
    <submittedName>
        <fullName evidence="2">Uncharacterized protein</fullName>
    </submittedName>
</protein>
<feature type="compositionally biased region" description="Polar residues" evidence="1">
    <location>
        <begin position="8"/>
        <end position="22"/>
    </location>
</feature>
<proteinExistence type="predicted"/>